<reference evidence="6 7" key="1">
    <citation type="submission" date="2018-03" db="EMBL/GenBank/DDBJ databases">
        <title>Genomic Encyclopedia of Archaeal and Bacterial Type Strains, Phase II (KMG-II): from individual species to whole genera.</title>
        <authorList>
            <person name="Goeker M."/>
        </authorList>
    </citation>
    <scope>NUCLEOTIDE SEQUENCE [LARGE SCALE GENOMIC DNA]</scope>
    <source>
        <strain evidence="6 7">DSM 43146</strain>
    </source>
</reference>
<dbReference type="Gene3D" id="1.10.10.60">
    <property type="entry name" value="Homeodomain-like"/>
    <property type="match status" value="1"/>
</dbReference>
<dbReference type="GO" id="GO:0003700">
    <property type="term" value="F:DNA-binding transcription factor activity"/>
    <property type="evidence" value="ECO:0007669"/>
    <property type="project" value="TreeGrafter"/>
</dbReference>
<dbReference type="Pfam" id="PF17754">
    <property type="entry name" value="TetR_C_14"/>
    <property type="match status" value="1"/>
</dbReference>
<dbReference type="InterPro" id="IPR050109">
    <property type="entry name" value="HTH-type_TetR-like_transc_reg"/>
</dbReference>
<dbReference type="InterPro" id="IPR041347">
    <property type="entry name" value="MftR_C"/>
</dbReference>
<dbReference type="AlphaFoldDB" id="A0A2T0K7B6"/>
<evidence type="ECO:0000313" key="7">
    <source>
        <dbReference type="Proteomes" id="UP000239415"/>
    </source>
</evidence>
<dbReference type="EMBL" id="PVMZ01000011">
    <property type="protein sequence ID" value="PRX18910.1"/>
    <property type="molecule type" value="Genomic_DNA"/>
</dbReference>
<dbReference type="SUPFAM" id="SSF46689">
    <property type="entry name" value="Homeodomain-like"/>
    <property type="match status" value="1"/>
</dbReference>
<dbReference type="GO" id="GO:0000976">
    <property type="term" value="F:transcription cis-regulatory region binding"/>
    <property type="evidence" value="ECO:0007669"/>
    <property type="project" value="TreeGrafter"/>
</dbReference>
<dbReference type="PANTHER" id="PTHR30055:SF238">
    <property type="entry name" value="MYCOFACTOCIN BIOSYNTHESIS TRANSCRIPTIONAL REGULATOR MFTR-RELATED"/>
    <property type="match status" value="1"/>
</dbReference>
<dbReference type="Gene3D" id="1.10.357.10">
    <property type="entry name" value="Tetracycline Repressor, domain 2"/>
    <property type="match status" value="1"/>
</dbReference>
<comment type="caution">
    <text evidence="6">The sequence shown here is derived from an EMBL/GenBank/DDBJ whole genome shotgun (WGS) entry which is preliminary data.</text>
</comment>
<evidence type="ECO:0000256" key="1">
    <source>
        <dbReference type="ARBA" id="ARBA00023015"/>
    </source>
</evidence>
<dbReference type="PROSITE" id="PS50977">
    <property type="entry name" value="HTH_TETR_2"/>
    <property type="match status" value="1"/>
</dbReference>
<dbReference type="PANTHER" id="PTHR30055">
    <property type="entry name" value="HTH-TYPE TRANSCRIPTIONAL REGULATOR RUTR"/>
    <property type="match status" value="1"/>
</dbReference>
<keyword evidence="1" id="KW-0805">Transcription regulation</keyword>
<keyword evidence="7" id="KW-1185">Reference proteome</keyword>
<protein>
    <submittedName>
        <fullName evidence="6">TetR family transcriptional regulator</fullName>
    </submittedName>
</protein>
<keyword evidence="2 4" id="KW-0238">DNA-binding</keyword>
<name>A0A2T0K7B6_9ACTN</name>
<evidence type="ECO:0000313" key="6">
    <source>
        <dbReference type="EMBL" id="PRX18910.1"/>
    </source>
</evidence>
<dbReference type="Proteomes" id="UP000239415">
    <property type="component" value="Unassembled WGS sequence"/>
</dbReference>
<gene>
    <name evidence="6" type="ORF">CLV67_11157</name>
</gene>
<dbReference type="InterPro" id="IPR009057">
    <property type="entry name" value="Homeodomain-like_sf"/>
</dbReference>
<evidence type="ECO:0000256" key="4">
    <source>
        <dbReference type="PROSITE-ProRule" id="PRU00335"/>
    </source>
</evidence>
<feature type="domain" description="HTH tetR-type" evidence="5">
    <location>
        <begin position="14"/>
        <end position="74"/>
    </location>
</feature>
<accession>A0A2T0K7B6</accession>
<evidence type="ECO:0000256" key="2">
    <source>
        <dbReference type="ARBA" id="ARBA00023125"/>
    </source>
</evidence>
<dbReference type="PRINTS" id="PR00455">
    <property type="entry name" value="HTHTETR"/>
</dbReference>
<feature type="DNA-binding region" description="H-T-H motif" evidence="4">
    <location>
        <begin position="37"/>
        <end position="56"/>
    </location>
</feature>
<proteinExistence type="predicted"/>
<dbReference type="Pfam" id="PF00440">
    <property type="entry name" value="TetR_N"/>
    <property type="match status" value="1"/>
</dbReference>
<evidence type="ECO:0000259" key="5">
    <source>
        <dbReference type="PROSITE" id="PS50977"/>
    </source>
</evidence>
<dbReference type="RefSeq" id="WP_106323190.1">
    <property type="nucleotide sequence ID" value="NZ_BOMO01000094.1"/>
</dbReference>
<sequence>MTASPYGLRERKKAKTRAAIREHAMRLFEEQGYAATTVEQIADAAEVSPSTFFRYFPAKEDVVLVDDVDEVLVQAIRAQPAGVPPIEAILRSLREVFAAMSPEMWEFERRRQRLVLGIPELRARVMHQMTEAIDLVAAVIAERAGLPADDFSARVTAGAAIGAMLAVLPSGGAVPADGVTPRDFQRVEEALTLLRQGLPLG</sequence>
<dbReference type="OrthoDB" id="956698at2"/>
<dbReference type="InterPro" id="IPR001647">
    <property type="entry name" value="HTH_TetR"/>
</dbReference>
<evidence type="ECO:0000256" key="3">
    <source>
        <dbReference type="ARBA" id="ARBA00023163"/>
    </source>
</evidence>
<keyword evidence="3" id="KW-0804">Transcription</keyword>
<organism evidence="6 7">
    <name type="scientific">Actinoplanes italicus</name>
    <dbReference type="NCBI Taxonomy" id="113567"/>
    <lineage>
        <taxon>Bacteria</taxon>
        <taxon>Bacillati</taxon>
        <taxon>Actinomycetota</taxon>
        <taxon>Actinomycetes</taxon>
        <taxon>Micromonosporales</taxon>
        <taxon>Micromonosporaceae</taxon>
        <taxon>Actinoplanes</taxon>
    </lineage>
</organism>